<name>A0ABD2BKL6_VESMC</name>
<proteinExistence type="predicted"/>
<keyword evidence="1" id="KW-0472">Membrane</keyword>
<evidence type="ECO:0000313" key="3">
    <source>
        <dbReference type="Proteomes" id="UP001607303"/>
    </source>
</evidence>
<organism evidence="2 3">
    <name type="scientific">Vespula maculifrons</name>
    <name type="common">Eastern yellow jacket</name>
    <name type="synonym">Wasp</name>
    <dbReference type="NCBI Taxonomy" id="7453"/>
    <lineage>
        <taxon>Eukaryota</taxon>
        <taxon>Metazoa</taxon>
        <taxon>Ecdysozoa</taxon>
        <taxon>Arthropoda</taxon>
        <taxon>Hexapoda</taxon>
        <taxon>Insecta</taxon>
        <taxon>Pterygota</taxon>
        <taxon>Neoptera</taxon>
        <taxon>Endopterygota</taxon>
        <taxon>Hymenoptera</taxon>
        <taxon>Apocrita</taxon>
        <taxon>Aculeata</taxon>
        <taxon>Vespoidea</taxon>
        <taxon>Vespidae</taxon>
        <taxon>Vespinae</taxon>
        <taxon>Vespula</taxon>
    </lineage>
</organism>
<keyword evidence="1" id="KW-0812">Transmembrane</keyword>
<sequence length="95" mass="10713">MAFIILIDVLFFFKSILIFLCPYLLAKKSNEQNDIHFNIHESNGASLFIYSDIINCPSGSLGPIPKVSNNIISIYACIISKNADWSNFMIKEPII</sequence>
<protein>
    <submittedName>
        <fullName evidence="2">Uncharacterized protein</fullName>
    </submittedName>
</protein>
<dbReference type="EMBL" id="JAYRBN010000074">
    <property type="protein sequence ID" value="KAL2733307.1"/>
    <property type="molecule type" value="Genomic_DNA"/>
</dbReference>
<gene>
    <name evidence="2" type="ORF">V1477_014275</name>
</gene>
<dbReference type="AlphaFoldDB" id="A0ABD2BKL6"/>
<keyword evidence="3" id="KW-1185">Reference proteome</keyword>
<dbReference type="Proteomes" id="UP001607303">
    <property type="component" value="Unassembled WGS sequence"/>
</dbReference>
<comment type="caution">
    <text evidence="2">The sequence shown here is derived from an EMBL/GenBank/DDBJ whole genome shotgun (WGS) entry which is preliminary data.</text>
</comment>
<reference evidence="2 3" key="1">
    <citation type="journal article" date="2024" name="Ann. Entomol. Soc. Am.">
        <title>Genomic analyses of the southern and eastern yellowjacket wasps (Hymenoptera: Vespidae) reveal evolutionary signatures of social life.</title>
        <authorList>
            <person name="Catto M.A."/>
            <person name="Caine P.B."/>
            <person name="Orr S.E."/>
            <person name="Hunt B.G."/>
            <person name="Goodisman M.A.D."/>
        </authorList>
    </citation>
    <scope>NUCLEOTIDE SEQUENCE [LARGE SCALE GENOMIC DNA]</scope>
    <source>
        <strain evidence="2">232</strain>
        <tissue evidence="2">Head and thorax</tissue>
    </source>
</reference>
<evidence type="ECO:0000313" key="2">
    <source>
        <dbReference type="EMBL" id="KAL2733307.1"/>
    </source>
</evidence>
<feature type="transmembrane region" description="Helical" evidence="1">
    <location>
        <begin position="6"/>
        <end position="26"/>
    </location>
</feature>
<evidence type="ECO:0000256" key="1">
    <source>
        <dbReference type="SAM" id="Phobius"/>
    </source>
</evidence>
<accession>A0ABD2BKL6</accession>
<keyword evidence="1" id="KW-1133">Transmembrane helix</keyword>